<dbReference type="InterPro" id="IPR043502">
    <property type="entry name" value="DNA/RNA_pol_sf"/>
</dbReference>
<dbReference type="PROSITE" id="PS50158">
    <property type="entry name" value="ZF_CCHC"/>
    <property type="match status" value="1"/>
</dbReference>
<dbReference type="InterPro" id="IPR054722">
    <property type="entry name" value="PolX-like_BBD"/>
</dbReference>
<feature type="compositionally biased region" description="Polar residues" evidence="4">
    <location>
        <begin position="588"/>
        <end position="597"/>
    </location>
</feature>
<dbReference type="InterPro" id="IPR025724">
    <property type="entry name" value="GAG-pre-integrase_dom"/>
</dbReference>
<dbReference type="Pfam" id="PF13976">
    <property type="entry name" value="gag_pre-integrs"/>
    <property type="match status" value="1"/>
</dbReference>
<proteinExistence type="predicted"/>
<evidence type="ECO:0000259" key="6">
    <source>
        <dbReference type="PROSITE" id="PS50994"/>
    </source>
</evidence>
<dbReference type="InterPro" id="IPR036875">
    <property type="entry name" value="Znf_CCHC_sf"/>
</dbReference>
<dbReference type="Pfam" id="PF22936">
    <property type="entry name" value="Pol_BBD"/>
    <property type="match status" value="1"/>
</dbReference>
<dbReference type="InterPro" id="IPR001878">
    <property type="entry name" value="Znf_CCHC"/>
</dbReference>
<feature type="coiled-coil region" evidence="3">
    <location>
        <begin position="830"/>
        <end position="857"/>
    </location>
</feature>
<keyword evidence="2" id="KW-0479">Metal-binding</keyword>
<dbReference type="EMBL" id="BQNB010009014">
    <property type="protein sequence ID" value="GJS57561.1"/>
    <property type="molecule type" value="Genomic_DNA"/>
</dbReference>
<organism evidence="7 8">
    <name type="scientific">Tanacetum coccineum</name>
    <dbReference type="NCBI Taxonomy" id="301880"/>
    <lineage>
        <taxon>Eukaryota</taxon>
        <taxon>Viridiplantae</taxon>
        <taxon>Streptophyta</taxon>
        <taxon>Embryophyta</taxon>
        <taxon>Tracheophyta</taxon>
        <taxon>Spermatophyta</taxon>
        <taxon>Magnoliopsida</taxon>
        <taxon>eudicotyledons</taxon>
        <taxon>Gunneridae</taxon>
        <taxon>Pentapetalae</taxon>
        <taxon>asterids</taxon>
        <taxon>campanulids</taxon>
        <taxon>Asterales</taxon>
        <taxon>Asteraceae</taxon>
        <taxon>Asteroideae</taxon>
        <taxon>Anthemideae</taxon>
        <taxon>Anthemidinae</taxon>
        <taxon>Tanacetum</taxon>
    </lineage>
</organism>
<dbReference type="InterPro" id="IPR001584">
    <property type="entry name" value="Integrase_cat-core"/>
</dbReference>
<evidence type="ECO:0000256" key="2">
    <source>
        <dbReference type="PROSITE-ProRule" id="PRU00047"/>
    </source>
</evidence>
<feature type="domain" description="CCHC-type" evidence="5">
    <location>
        <begin position="1298"/>
        <end position="1312"/>
    </location>
</feature>
<evidence type="ECO:0000313" key="8">
    <source>
        <dbReference type="Proteomes" id="UP001151760"/>
    </source>
</evidence>
<feature type="compositionally biased region" description="Polar residues" evidence="4">
    <location>
        <begin position="536"/>
        <end position="548"/>
    </location>
</feature>
<dbReference type="Pfam" id="PF25597">
    <property type="entry name" value="SH3_retrovirus"/>
    <property type="match status" value="1"/>
</dbReference>
<evidence type="ECO:0000256" key="1">
    <source>
        <dbReference type="ARBA" id="ARBA00022750"/>
    </source>
</evidence>
<dbReference type="Gene3D" id="3.30.420.10">
    <property type="entry name" value="Ribonuclease H-like superfamily/Ribonuclease H"/>
    <property type="match status" value="1"/>
</dbReference>
<sequence length="2318" mass="264429">MCFFDNAVDENIVCGCVDDPNMPELEEIVYSDNDEDVGTEADMNNLDAFIPVSPIPTTRVHKDHPVEQIIGDLHSAPRTRRMTKNLEEHELPNGKRAIGTKWVFRNKKDEKGIVIKNKARLVAQGYTQEEGIDYDEVFAPVARIKAVRLFLAYASFKDFVVYQMDVKSAFLYGKIEEEVYVCQPPGFEDPDFPDRVYKVEKALYGLHQAPRAWDKSDILLVRVYVDDIIFGSTRKEMCTEFEKMMHKRLQISSIGELIFFLGLQVKQKEDGIFISQDKYVNEILNKFSFSDVKTAKTPMETHKTLLKDEKREDIDEHLYRSMIGSLMYLTSSRPDIMFVVCDCARFQVNPKISHLHAVKRIFRYLKGQPKLGLWYPKDSSFDLVAYTDSDYARVSLDRKSTTGGCQFLGYRLISWQCKKQTVNKIHIDNESTICIVKNLVFHSKTKHIEIRQYFIRDSNETKLIQIIKIHTDKNVADLLTKAFDFWDSAKVKMVNGDVQLQALVDGKKIIINEASIRRDLKLEDAEAQDEVGEDSANPTDSHHTPTVTQPSSSQPQKKQKPRRKQRKKIEVPQPSGSTEPVVDETQNEESVPTHSNDPLLSVLALETTKTNQALVIESLKRRVNKLEKKASKRTYKLKRLYKVGLSAKIISSDNEASLGDQEDASKQGRIIDNIDVDEGVTLVDETQGRNDEEMFDIGVLDDEVVTTANMAKKEVSTADPVTAAGEVVTTAGISAALITTTIPVSATPTTSTTKTITSEVEITLAKALAEIKTSRPKARGVVMKEPSETPAPIVSSQQPSKVQDKGKGIMVEEPLKMKKKDQINFDHQEAIRLQAELQAKFDEEERLTREKNEANQEQLTDAEKARLFMEFLKKRRKFFARKREVEKRNRPPTKAQQGSLMCTYLKNMDGWKPKNLKKKSFDEIKKLFDTAMKRVNTFVDMDTEIVVERSKKIEAEVTKGSSKRAGDELETCLEKLFTLQELETTQTSTTAKLPMLKQGEYKMWRLRIEKYFQVQDYALWDVIENGNSFKLIAQTITNADGSLSPLIPGPVTTNEKVQNKNDVKARSMLLMALPNEHLLTFNQYKDAKTLFVAIQTRFGGNEAIKKTHKTLLKQMYENFIAPSTESLDSIFNRLQKINTHVVVWRNKPDLDTISFDDLYNNFKIVEQEVKGTTNSSSSSSSSSQNMAFVSSPSSTNKVNTDYRVNTASTQVSTASTQDSTANLSDATIYAFLASQLHGSQLAHEDLEQIHKDDLEKMDLKWQLALLSMRTRKFFQKTGRKITINGSDTVGYDKSKVECLNCHKMGHFTRECRGSRNQDTRTRNQDSSKRNVNVEETSSKAMLAIDGAVFDWSYMADKEVSTNMALMDFSDSEVYNDQTCSKTCLKSFETLKTQLDDLRIEYNKSEFNLATYKRGLASVEEQFVFYKKNKVIFYEQIAVLKRDISYKDSEISVLKSLFSPPKLDLSNSGLKEFQQPEFEGYGPKPSKIISKYISNEVRESLDDPLVKDKVSDNKDCSVESPVVVEKKTVFPTKIEFVRPKQQEKPVRKPVKPKAVNTARSNAVNTAWPSPAVVNVVRANQGHLQKVQEDQGYIDSGCSRHITWNMSYFSDFKEFNRGYVTFGEGANGGRITGKGTLKIRKLDFEDVYFVKELKFNLFSVLQMCDKKNDVLFTDTECLVLSPNFKLPDESQILVRVPRKNNMYSVDMKDIVPKESLTCLVVKATLDESMLWHRRLGHINFKNINKLVKDNLVRGIRREFSVARTPQQNGVAERRNRTLIEPARTMLADSKLPTTFWVEAVNTACYVQNRVLVVKPHNKTLYELLRGRTPALSFMRPFGCHVTILNTLDHLGKFDGKAYEGFFVGYFTNSKAFRVYNIRTRKVKENLHVRSLEDKPTIAGTDSNDFAGTKDSIGTCQSSMKTGSTQDYIFMPLWTDGSSLFDSSPKISDDATSPPFGDTGKKHDEVSDQENGASYELNSAFENLNTDDPKMPGLETIATYDDSEEEADFTNLESSIHVSPTPTTRIYKNHPLKQVIGSKTHEDLNTCLFACFLLQIEPTRVAKALSDPAWVEAIQEELLQFKLQKVWILVDLPKGKKAIGTKWVFRNKKDERGIVIKNKVRLVAQGYTQEEGIDYDEFFAPVARIKAIRLFLAYASFMGFMVYQMDAKSAFLYGRIEDEKELCNEFERLMKDKFQMSSIGELTFFLGLQVKQQEDGIFISQDKYVVEVLRKFNFLNMKSANTQWIQRRLWSRMQMVMIFQVTPKVSHLHAVKRIFRYLKGHPKLGLWYRRDSLFELVAYSDSDYTRASLDRKSTTRGCQFL</sequence>
<dbReference type="InterPro" id="IPR036397">
    <property type="entry name" value="RNaseH_sf"/>
</dbReference>
<evidence type="ECO:0000313" key="7">
    <source>
        <dbReference type="EMBL" id="GJS57561.1"/>
    </source>
</evidence>
<keyword evidence="1" id="KW-0645">Protease</keyword>
<keyword evidence="3" id="KW-0175">Coiled coil</keyword>
<protein>
    <submittedName>
        <fullName evidence="7">Ribonuclease H-like domain-containing protein</fullName>
    </submittedName>
</protein>
<reference evidence="7" key="2">
    <citation type="submission" date="2022-01" db="EMBL/GenBank/DDBJ databases">
        <authorList>
            <person name="Yamashiro T."/>
            <person name="Shiraishi A."/>
            <person name="Satake H."/>
            <person name="Nakayama K."/>
        </authorList>
    </citation>
    <scope>NUCLEOTIDE SEQUENCE</scope>
</reference>
<dbReference type="PROSITE" id="PS50994">
    <property type="entry name" value="INTEGRASE"/>
    <property type="match status" value="1"/>
</dbReference>
<dbReference type="Proteomes" id="UP001151760">
    <property type="component" value="Unassembled WGS sequence"/>
</dbReference>
<gene>
    <name evidence="7" type="ORF">Tco_0652345</name>
</gene>
<dbReference type="PANTHER" id="PTHR11439:SF495">
    <property type="entry name" value="REVERSE TRANSCRIPTASE, RNA-DEPENDENT DNA POLYMERASE-RELATED"/>
    <property type="match status" value="1"/>
</dbReference>
<evidence type="ECO:0000259" key="5">
    <source>
        <dbReference type="PROSITE" id="PS50158"/>
    </source>
</evidence>
<keyword evidence="1" id="KW-0064">Aspartyl protease</keyword>
<evidence type="ECO:0000256" key="4">
    <source>
        <dbReference type="SAM" id="MobiDB-lite"/>
    </source>
</evidence>
<dbReference type="Pfam" id="PF07727">
    <property type="entry name" value="RVT_2"/>
    <property type="match status" value="4"/>
</dbReference>
<feature type="compositionally biased region" description="Polar residues" evidence="4">
    <location>
        <begin position="1184"/>
        <end position="1195"/>
    </location>
</feature>
<dbReference type="InterPro" id="IPR012337">
    <property type="entry name" value="RNaseH-like_sf"/>
</dbReference>
<accession>A0ABQ4WXC3</accession>
<comment type="caution">
    <text evidence="7">The sequence shown here is derived from an EMBL/GenBank/DDBJ whole genome shotgun (WGS) entry which is preliminary data.</text>
</comment>
<dbReference type="PANTHER" id="PTHR11439">
    <property type="entry name" value="GAG-POL-RELATED RETROTRANSPOSON"/>
    <property type="match status" value="1"/>
</dbReference>
<feature type="coiled-coil region" evidence="3">
    <location>
        <begin position="609"/>
        <end position="636"/>
    </location>
</feature>
<keyword evidence="8" id="KW-1185">Reference proteome</keyword>
<feature type="region of interest" description="Disordered" evidence="4">
    <location>
        <begin position="1941"/>
        <end position="1963"/>
    </location>
</feature>
<dbReference type="CDD" id="cd09272">
    <property type="entry name" value="RNase_HI_RT_Ty1"/>
    <property type="match status" value="1"/>
</dbReference>
<name>A0ABQ4WXC3_9ASTR</name>
<dbReference type="InterPro" id="IPR013103">
    <property type="entry name" value="RVT_2"/>
</dbReference>
<dbReference type="InterPro" id="IPR057670">
    <property type="entry name" value="SH3_retrovirus"/>
</dbReference>
<feature type="domain" description="Integrase catalytic" evidence="6">
    <location>
        <begin position="1752"/>
        <end position="1835"/>
    </location>
</feature>
<keyword evidence="2" id="KW-0863">Zinc-finger</keyword>
<dbReference type="SUPFAM" id="SSF57756">
    <property type="entry name" value="Retrovirus zinc finger-like domains"/>
    <property type="match status" value="1"/>
</dbReference>
<feature type="region of interest" description="Disordered" evidence="4">
    <location>
        <begin position="777"/>
        <end position="806"/>
    </location>
</feature>
<feature type="region of interest" description="Disordered" evidence="4">
    <location>
        <begin position="1312"/>
        <end position="1332"/>
    </location>
</feature>
<dbReference type="SUPFAM" id="SSF53098">
    <property type="entry name" value="Ribonuclease H-like"/>
    <property type="match status" value="1"/>
</dbReference>
<evidence type="ECO:0000256" key="3">
    <source>
        <dbReference type="SAM" id="Coils"/>
    </source>
</evidence>
<reference evidence="7" key="1">
    <citation type="journal article" date="2022" name="Int. J. Mol. Sci.">
        <title>Draft Genome of Tanacetum Coccineum: Genomic Comparison of Closely Related Tanacetum-Family Plants.</title>
        <authorList>
            <person name="Yamashiro T."/>
            <person name="Shiraishi A."/>
            <person name="Nakayama K."/>
            <person name="Satake H."/>
        </authorList>
    </citation>
    <scope>NUCLEOTIDE SEQUENCE</scope>
</reference>
<dbReference type="SUPFAM" id="SSF56672">
    <property type="entry name" value="DNA/RNA polymerases"/>
    <property type="match status" value="1"/>
</dbReference>
<keyword evidence="1" id="KW-0378">Hydrolase</keyword>
<feature type="region of interest" description="Disordered" evidence="4">
    <location>
        <begin position="1172"/>
        <end position="1195"/>
    </location>
</feature>
<feature type="compositionally biased region" description="Basic residues" evidence="4">
    <location>
        <begin position="557"/>
        <end position="567"/>
    </location>
</feature>
<keyword evidence="2" id="KW-0862">Zinc</keyword>
<feature type="region of interest" description="Disordered" evidence="4">
    <location>
        <begin position="525"/>
        <end position="597"/>
    </location>
</feature>